<reference evidence="1 2" key="2">
    <citation type="submission" date="2018-11" db="EMBL/GenBank/DDBJ databases">
        <authorList>
            <consortium name="Pathogen Informatics"/>
        </authorList>
    </citation>
    <scope>NUCLEOTIDE SEQUENCE [LARGE SCALE GENOMIC DNA]</scope>
</reference>
<dbReference type="AlphaFoldDB" id="A0A0N5CK54"/>
<protein>
    <submittedName>
        <fullName evidence="3">Ovule protein</fullName>
    </submittedName>
</protein>
<reference evidence="3" key="1">
    <citation type="submission" date="2017-02" db="UniProtKB">
        <authorList>
            <consortium name="WormBaseParasite"/>
        </authorList>
    </citation>
    <scope>IDENTIFICATION</scope>
</reference>
<dbReference type="WBParaSite" id="TCLT_0000043601-mRNA-1">
    <property type="protein sequence ID" value="TCLT_0000043601-mRNA-1"/>
    <property type="gene ID" value="TCLT_0000043601"/>
</dbReference>
<keyword evidence="2" id="KW-1185">Reference proteome</keyword>
<dbReference type="EMBL" id="UYYF01000031">
    <property type="protein sequence ID" value="VDM95407.1"/>
    <property type="molecule type" value="Genomic_DNA"/>
</dbReference>
<sequence>MNIYDDFFFRLPKWERLGPSGGSLVSGRGKFRPGYASSISENQFYLSEPSFAYKFGKVKICQMSERMDTKVDLILMKKRSRIDWGSSNDGLNL</sequence>
<evidence type="ECO:0000313" key="2">
    <source>
        <dbReference type="Proteomes" id="UP000276776"/>
    </source>
</evidence>
<name>A0A0N5CK54_THECL</name>
<dbReference type="OrthoDB" id="5835206at2759"/>
<organism evidence="3">
    <name type="scientific">Thelazia callipaeda</name>
    <name type="common">Oriental eyeworm</name>
    <name type="synonym">Parasitic nematode</name>
    <dbReference type="NCBI Taxonomy" id="103827"/>
    <lineage>
        <taxon>Eukaryota</taxon>
        <taxon>Metazoa</taxon>
        <taxon>Ecdysozoa</taxon>
        <taxon>Nematoda</taxon>
        <taxon>Chromadorea</taxon>
        <taxon>Rhabditida</taxon>
        <taxon>Spirurina</taxon>
        <taxon>Spiruromorpha</taxon>
        <taxon>Thelazioidea</taxon>
        <taxon>Thelaziidae</taxon>
        <taxon>Thelazia</taxon>
    </lineage>
</organism>
<proteinExistence type="predicted"/>
<evidence type="ECO:0000313" key="3">
    <source>
        <dbReference type="WBParaSite" id="TCLT_0000043601-mRNA-1"/>
    </source>
</evidence>
<evidence type="ECO:0000313" key="1">
    <source>
        <dbReference type="EMBL" id="VDM95407.1"/>
    </source>
</evidence>
<accession>A0A0N5CK54</accession>
<gene>
    <name evidence="1" type="ORF">TCLT_LOCUS437</name>
</gene>
<dbReference type="Proteomes" id="UP000276776">
    <property type="component" value="Unassembled WGS sequence"/>
</dbReference>